<gene>
    <name evidence="11" type="ORF">UFOPK1684_00212</name>
</gene>
<protein>
    <recommendedName>
        <fullName evidence="8">Multidrug efflux pump Tap</fullName>
    </recommendedName>
</protein>
<evidence type="ECO:0000256" key="5">
    <source>
        <dbReference type="ARBA" id="ARBA00022989"/>
    </source>
</evidence>
<feature type="transmembrane region" description="Helical" evidence="9">
    <location>
        <begin position="42"/>
        <end position="65"/>
    </location>
</feature>
<comment type="similarity">
    <text evidence="7">Belongs to the major facilitator superfamily. Drug:H(+) antiporter-3 (DHA3) (TC 2.A.1.21) family.</text>
</comment>
<dbReference type="GO" id="GO:0005886">
    <property type="term" value="C:plasma membrane"/>
    <property type="evidence" value="ECO:0007669"/>
    <property type="project" value="UniProtKB-SubCell"/>
</dbReference>
<feature type="transmembrane region" description="Helical" evidence="9">
    <location>
        <begin position="101"/>
        <end position="121"/>
    </location>
</feature>
<dbReference type="GO" id="GO:0022857">
    <property type="term" value="F:transmembrane transporter activity"/>
    <property type="evidence" value="ECO:0007669"/>
    <property type="project" value="InterPro"/>
</dbReference>
<dbReference type="PROSITE" id="PS50850">
    <property type="entry name" value="MFS"/>
    <property type="match status" value="1"/>
</dbReference>
<dbReference type="AlphaFoldDB" id="A0A6J6DNN4"/>
<accession>A0A6J6DNN4</accession>
<sequence>MTTPAKRLPFVLLQVANFAGASANSMTFIAIPWLVLELTGSALSTGIVAALAAIPAIVMSPLAGLLIDRVGRAKISILSDVLSGLSVLMIPFVAMTGRLDLWVVAGATLLGAIFDPTGYTARKTLIEPTAKASGVSLARANSLHEALFALGFALGPALGAALIGVVGTIMSFAVITVFFGVAVIAVWVIPSAATMVPGDGPDQPGAWWRDAIEGFRVIRADTTLLVVTAFIVFVDFVYKPTEVVILPTYFQSIDNPWGFGVVISAMALGGVIGAYSYARLAARFALRTIVLTCAIAASTLLFGLAFFPPVWVMGIFGFAVGMCWGPMGPLLNTLVQTHCRPSVQGRVFGAQMALFASGPPLGMVIVGGLVEGFGVAVVYPLVVAAVFLFALALLGVRQLAGIDRPRPPD</sequence>
<evidence type="ECO:0000256" key="1">
    <source>
        <dbReference type="ARBA" id="ARBA00004651"/>
    </source>
</evidence>
<feature type="domain" description="Major facilitator superfamily (MFS) profile" evidence="10">
    <location>
        <begin position="9"/>
        <end position="398"/>
    </location>
</feature>
<keyword evidence="6 9" id="KW-0472">Membrane</keyword>
<evidence type="ECO:0000313" key="11">
    <source>
        <dbReference type="EMBL" id="CAB4562738.1"/>
    </source>
</evidence>
<dbReference type="EMBL" id="CAEZTM010000005">
    <property type="protein sequence ID" value="CAB4562738.1"/>
    <property type="molecule type" value="Genomic_DNA"/>
</dbReference>
<name>A0A6J6DNN4_9ZZZZ</name>
<feature type="transmembrane region" description="Helical" evidence="9">
    <location>
        <begin position="284"/>
        <end position="307"/>
    </location>
</feature>
<dbReference type="SUPFAM" id="SSF103473">
    <property type="entry name" value="MFS general substrate transporter"/>
    <property type="match status" value="1"/>
</dbReference>
<evidence type="ECO:0000259" key="10">
    <source>
        <dbReference type="PROSITE" id="PS50850"/>
    </source>
</evidence>
<dbReference type="CDD" id="cd06173">
    <property type="entry name" value="MFS_MefA_like"/>
    <property type="match status" value="1"/>
</dbReference>
<dbReference type="InterPro" id="IPR020846">
    <property type="entry name" value="MFS_dom"/>
</dbReference>
<dbReference type="InterPro" id="IPR011701">
    <property type="entry name" value="MFS"/>
</dbReference>
<keyword evidence="4 9" id="KW-0812">Transmembrane</keyword>
<dbReference type="PANTHER" id="PTHR23513:SF9">
    <property type="entry name" value="ENTEROBACTIN EXPORTER ENTS"/>
    <property type="match status" value="1"/>
</dbReference>
<feature type="transmembrane region" description="Helical" evidence="9">
    <location>
        <begin position="172"/>
        <end position="196"/>
    </location>
</feature>
<evidence type="ECO:0000256" key="3">
    <source>
        <dbReference type="ARBA" id="ARBA00022475"/>
    </source>
</evidence>
<keyword evidence="2" id="KW-0813">Transport</keyword>
<dbReference type="Pfam" id="PF07690">
    <property type="entry name" value="MFS_1"/>
    <property type="match status" value="1"/>
</dbReference>
<feature type="transmembrane region" description="Helical" evidence="9">
    <location>
        <begin position="376"/>
        <end position="396"/>
    </location>
</feature>
<evidence type="ECO:0000256" key="6">
    <source>
        <dbReference type="ARBA" id="ARBA00023136"/>
    </source>
</evidence>
<feature type="transmembrane region" description="Helical" evidence="9">
    <location>
        <begin position="77"/>
        <end position="95"/>
    </location>
</feature>
<reference evidence="11" key="1">
    <citation type="submission" date="2020-05" db="EMBL/GenBank/DDBJ databases">
        <authorList>
            <person name="Chiriac C."/>
            <person name="Salcher M."/>
            <person name="Ghai R."/>
            <person name="Kavagutti S V."/>
        </authorList>
    </citation>
    <scope>NUCLEOTIDE SEQUENCE</scope>
</reference>
<feature type="transmembrane region" description="Helical" evidence="9">
    <location>
        <begin position="146"/>
        <end position="166"/>
    </location>
</feature>
<dbReference type="InterPro" id="IPR036259">
    <property type="entry name" value="MFS_trans_sf"/>
</dbReference>
<feature type="transmembrane region" description="Helical" evidence="9">
    <location>
        <begin position="347"/>
        <end position="370"/>
    </location>
</feature>
<proteinExistence type="inferred from homology"/>
<evidence type="ECO:0000256" key="2">
    <source>
        <dbReference type="ARBA" id="ARBA00022448"/>
    </source>
</evidence>
<evidence type="ECO:0000256" key="8">
    <source>
        <dbReference type="ARBA" id="ARBA00040914"/>
    </source>
</evidence>
<evidence type="ECO:0000256" key="4">
    <source>
        <dbReference type="ARBA" id="ARBA00022692"/>
    </source>
</evidence>
<keyword evidence="3" id="KW-1003">Cell membrane</keyword>
<feature type="transmembrane region" description="Helical" evidence="9">
    <location>
        <begin position="12"/>
        <end position="36"/>
    </location>
</feature>
<evidence type="ECO:0000256" key="7">
    <source>
        <dbReference type="ARBA" id="ARBA00038075"/>
    </source>
</evidence>
<organism evidence="11">
    <name type="scientific">freshwater metagenome</name>
    <dbReference type="NCBI Taxonomy" id="449393"/>
    <lineage>
        <taxon>unclassified sequences</taxon>
        <taxon>metagenomes</taxon>
        <taxon>ecological metagenomes</taxon>
    </lineage>
</organism>
<feature type="transmembrane region" description="Helical" evidence="9">
    <location>
        <begin position="313"/>
        <end position="335"/>
    </location>
</feature>
<dbReference type="PANTHER" id="PTHR23513">
    <property type="entry name" value="INTEGRAL MEMBRANE EFFLUX PROTEIN-RELATED"/>
    <property type="match status" value="1"/>
</dbReference>
<keyword evidence="5 9" id="KW-1133">Transmembrane helix</keyword>
<feature type="transmembrane region" description="Helical" evidence="9">
    <location>
        <begin position="217"/>
        <end position="237"/>
    </location>
</feature>
<comment type="subcellular location">
    <subcellularLocation>
        <location evidence="1">Cell membrane</location>
        <topology evidence="1">Multi-pass membrane protein</topology>
    </subcellularLocation>
</comment>
<feature type="transmembrane region" description="Helical" evidence="9">
    <location>
        <begin position="257"/>
        <end position="277"/>
    </location>
</feature>
<evidence type="ECO:0000256" key="9">
    <source>
        <dbReference type="SAM" id="Phobius"/>
    </source>
</evidence>
<dbReference type="Gene3D" id="1.20.1250.20">
    <property type="entry name" value="MFS general substrate transporter like domains"/>
    <property type="match status" value="1"/>
</dbReference>